<dbReference type="Proteomes" id="UP000798808">
    <property type="component" value="Unassembled WGS sequence"/>
</dbReference>
<dbReference type="EMBL" id="SMLW01000553">
    <property type="protein sequence ID" value="MTI25955.1"/>
    <property type="molecule type" value="Genomic_DNA"/>
</dbReference>
<reference evidence="1 2" key="1">
    <citation type="submission" date="2019-02" db="EMBL/GenBank/DDBJ databases">
        <authorList>
            <person name="Goldberg S.R."/>
            <person name="Haltli B.A."/>
            <person name="Correa H."/>
            <person name="Russell K.G."/>
        </authorList>
    </citation>
    <scope>NUCLEOTIDE SEQUENCE [LARGE SCALE GENOMIC DNA]</scope>
    <source>
        <strain evidence="1 2">JCM 16186</strain>
    </source>
</reference>
<comment type="caution">
    <text evidence="1">The sequence shown here is derived from an EMBL/GenBank/DDBJ whole genome shotgun (WGS) entry which is preliminary data.</text>
</comment>
<keyword evidence="2" id="KW-1185">Reference proteome</keyword>
<evidence type="ECO:0000313" key="1">
    <source>
        <dbReference type="EMBL" id="MTI25955.1"/>
    </source>
</evidence>
<protein>
    <submittedName>
        <fullName evidence="1">Uncharacterized protein</fullName>
    </submittedName>
</protein>
<name>A0ABW9RSB0_9BACT</name>
<organism evidence="1 2">
    <name type="scientific">Fulvivirga kasyanovii</name>
    <dbReference type="NCBI Taxonomy" id="396812"/>
    <lineage>
        <taxon>Bacteria</taxon>
        <taxon>Pseudomonadati</taxon>
        <taxon>Bacteroidota</taxon>
        <taxon>Cytophagia</taxon>
        <taxon>Cytophagales</taxon>
        <taxon>Fulvivirgaceae</taxon>
        <taxon>Fulvivirga</taxon>
    </lineage>
</organism>
<evidence type="ECO:0000313" key="2">
    <source>
        <dbReference type="Proteomes" id="UP000798808"/>
    </source>
</evidence>
<accession>A0ABW9RSB0</accession>
<dbReference type="RefSeq" id="WP_155172632.1">
    <property type="nucleotide sequence ID" value="NZ_BAAAFL010000012.1"/>
</dbReference>
<gene>
    <name evidence="1" type="ORF">E1163_13445</name>
</gene>
<proteinExistence type="predicted"/>
<sequence>MSTTWETSKKKYTELLNGLDNLIASAGDLIVHYEQDNMEFAHLIYEKELLELMKKTQFKDEYEREFAHLYYSLYGQVQRLKRYREIVSLMILKDPVNIPEN</sequence>